<accession>A0A183EI13</accession>
<sequence>MFEWIRRHYALTNQRLLEIGDCEQSTSMLLAEHCDFLKAASVSPHVFIHRREEGRPCFGQKAEGFVECIVRVHFRFASKHTIVVVCFHCSFTE</sequence>
<dbReference type="WBParaSite" id="GPUH_0002062901-mRNA-1">
    <property type="protein sequence ID" value="GPUH_0002062901-mRNA-1"/>
    <property type="gene ID" value="GPUH_0002062901"/>
</dbReference>
<dbReference type="AlphaFoldDB" id="A0A183EI13"/>
<organism evidence="3">
    <name type="scientific">Gongylonema pulchrum</name>
    <dbReference type="NCBI Taxonomy" id="637853"/>
    <lineage>
        <taxon>Eukaryota</taxon>
        <taxon>Metazoa</taxon>
        <taxon>Ecdysozoa</taxon>
        <taxon>Nematoda</taxon>
        <taxon>Chromadorea</taxon>
        <taxon>Rhabditida</taxon>
        <taxon>Spirurina</taxon>
        <taxon>Spiruromorpha</taxon>
        <taxon>Spiruroidea</taxon>
        <taxon>Gongylonematidae</taxon>
        <taxon>Gongylonema</taxon>
    </lineage>
</organism>
<reference evidence="3" key="1">
    <citation type="submission" date="2016-06" db="UniProtKB">
        <authorList>
            <consortium name="WormBaseParasite"/>
        </authorList>
    </citation>
    <scope>IDENTIFICATION</scope>
</reference>
<proteinExistence type="predicted"/>
<evidence type="ECO:0000313" key="3">
    <source>
        <dbReference type="WBParaSite" id="GPUH_0002062901-mRNA-1"/>
    </source>
</evidence>
<dbReference type="Proteomes" id="UP000271098">
    <property type="component" value="Unassembled WGS sequence"/>
</dbReference>
<reference evidence="1 2" key="2">
    <citation type="submission" date="2018-11" db="EMBL/GenBank/DDBJ databases">
        <authorList>
            <consortium name="Pathogen Informatics"/>
        </authorList>
    </citation>
    <scope>NUCLEOTIDE SEQUENCE [LARGE SCALE GENOMIC DNA]</scope>
</reference>
<name>A0A183EI13_9BILA</name>
<protein>
    <submittedName>
        <fullName evidence="3">BTB/POZ domain-containing protein</fullName>
    </submittedName>
</protein>
<gene>
    <name evidence="1" type="ORF">GPUH_LOCUS20604</name>
</gene>
<evidence type="ECO:0000313" key="1">
    <source>
        <dbReference type="EMBL" id="VDN36393.1"/>
    </source>
</evidence>
<dbReference type="EMBL" id="UYRT01090742">
    <property type="protein sequence ID" value="VDN36393.1"/>
    <property type="molecule type" value="Genomic_DNA"/>
</dbReference>
<keyword evidence="2" id="KW-1185">Reference proteome</keyword>
<evidence type="ECO:0000313" key="2">
    <source>
        <dbReference type="Proteomes" id="UP000271098"/>
    </source>
</evidence>